<name>A0A9P3BCB2_9EURO</name>
<protein>
    <submittedName>
        <fullName evidence="1">Uncharacterized protein</fullName>
    </submittedName>
</protein>
<reference evidence="1 2" key="1">
    <citation type="submission" date="2018-10" db="EMBL/GenBank/DDBJ databases">
        <title>Pan-genome distribution and transcriptional activeness of fungal secondary metabolism genes in Aspergillus section Fumigati.</title>
        <authorList>
            <person name="Takahashi H."/>
            <person name="Umemura M."/>
            <person name="Ninomiya A."/>
            <person name="Kusuya Y."/>
            <person name="Urayama S."/>
            <person name="Shimizu M."/>
            <person name="Watanabe A."/>
            <person name="Kamei K."/>
            <person name="Yaguchi T."/>
            <person name="Hagiwara D."/>
        </authorList>
    </citation>
    <scope>NUCLEOTIDE SEQUENCE [LARGE SCALE GENOMIC DNA]</scope>
    <source>
        <strain evidence="1 2">IFM 55266</strain>
    </source>
</reference>
<keyword evidence="2" id="KW-1185">Reference proteome</keyword>
<evidence type="ECO:0000313" key="1">
    <source>
        <dbReference type="EMBL" id="GIJ86548.1"/>
    </source>
</evidence>
<gene>
    <name evidence="1" type="ORF">Asppvi_005437</name>
</gene>
<dbReference type="RefSeq" id="XP_071368078.1">
    <property type="nucleotide sequence ID" value="XM_071511977.1"/>
</dbReference>
<dbReference type="EMBL" id="BHVY01000004">
    <property type="protein sequence ID" value="GIJ86548.1"/>
    <property type="molecule type" value="Genomic_DNA"/>
</dbReference>
<evidence type="ECO:0000313" key="2">
    <source>
        <dbReference type="Proteomes" id="UP001043456"/>
    </source>
</evidence>
<proteinExistence type="predicted"/>
<accession>A0A9P3BCB2</accession>
<dbReference type="GeneID" id="98576409"/>
<sequence>MVFSRALLVAVVQADMAVRDVIVGHHYMEDGSSVADAFQQKINAVDAPFKDAYALVVSYLRTFKISSALLQQYALMFASLMRSRLSMSEVPQLPVAPRTAYLAMAEAVLCNVIHGVPYVS</sequence>
<comment type="caution">
    <text evidence="1">The sequence shown here is derived from an EMBL/GenBank/DDBJ whole genome shotgun (WGS) entry which is preliminary data.</text>
</comment>
<dbReference type="AlphaFoldDB" id="A0A9P3BCB2"/>
<dbReference type="Proteomes" id="UP001043456">
    <property type="component" value="Unassembled WGS sequence"/>
</dbReference>
<organism evidence="1 2">
    <name type="scientific">Aspergillus pseudoviridinutans</name>
    <dbReference type="NCBI Taxonomy" id="1517512"/>
    <lineage>
        <taxon>Eukaryota</taxon>
        <taxon>Fungi</taxon>
        <taxon>Dikarya</taxon>
        <taxon>Ascomycota</taxon>
        <taxon>Pezizomycotina</taxon>
        <taxon>Eurotiomycetes</taxon>
        <taxon>Eurotiomycetidae</taxon>
        <taxon>Eurotiales</taxon>
        <taxon>Aspergillaceae</taxon>
        <taxon>Aspergillus</taxon>
        <taxon>Aspergillus subgen. Fumigati</taxon>
    </lineage>
</organism>